<reference evidence="1" key="1">
    <citation type="journal article" date="2024" name="Syst. Appl. Microbiol.">
        <title>First single-strain enrichments of Electrothrix cable bacteria, description of E. aestuarii sp. nov. and E. rattekaaiensis sp. nov., and proposal of a cable bacteria taxonomy following the rules of the SeqCode.</title>
        <authorList>
            <person name="Plum-Jensen L.E."/>
            <person name="Schramm A."/>
            <person name="Marshall I.P.G."/>
        </authorList>
    </citation>
    <scope>NUCLEOTIDE SEQUENCE</scope>
    <source>
        <strain evidence="1">Rat1</strain>
    </source>
</reference>
<protein>
    <submittedName>
        <fullName evidence="1">Uncharacterized protein</fullName>
    </submittedName>
</protein>
<organism evidence="1">
    <name type="scientific">Candidatus Electrothrix aestuarii</name>
    <dbReference type="NCBI Taxonomy" id="3062594"/>
    <lineage>
        <taxon>Bacteria</taxon>
        <taxon>Pseudomonadati</taxon>
        <taxon>Thermodesulfobacteriota</taxon>
        <taxon>Desulfobulbia</taxon>
        <taxon>Desulfobulbales</taxon>
        <taxon>Desulfobulbaceae</taxon>
        <taxon>Candidatus Electrothrix</taxon>
    </lineage>
</organism>
<dbReference type="AlphaFoldDB" id="A0AAU8LTL8"/>
<accession>A0AAU8LTL8</accession>
<reference evidence="1" key="2">
    <citation type="submission" date="2024-06" db="EMBL/GenBank/DDBJ databases">
        <authorList>
            <person name="Plum-Jensen L.E."/>
            <person name="Schramm A."/>
            <person name="Marshall I.P.G."/>
        </authorList>
    </citation>
    <scope>NUCLEOTIDE SEQUENCE</scope>
    <source>
        <strain evidence="1">Rat1</strain>
    </source>
</reference>
<proteinExistence type="predicted"/>
<evidence type="ECO:0000313" key="1">
    <source>
        <dbReference type="EMBL" id="XCN72266.1"/>
    </source>
</evidence>
<gene>
    <name evidence="1" type="ORF">Q3M24_18470</name>
</gene>
<dbReference type="EMBL" id="CP159373">
    <property type="protein sequence ID" value="XCN72266.1"/>
    <property type="molecule type" value="Genomic_DNA"/>
</dbReference>
<dbReference type="KEGG" id="eaj:Q3M24_18470"/>
<sequence length="74" mass="8621">MRADVAQYFSRRIIWRKTGDGEFPYVSVGEHGRMKIRINDFPAEPLYSLIVDDVVLCDFDQWPANWQKGEVETG</sequence>
<name>A0AAU8LTL8_9BACT</name>